<dbReference type="InterPro" id="IPR012695">
    <property type="entry name" value="PrpB"/>
</dbReference>
<dbReference type="GO" id="GO:0046421">
    <property type="term" value="F:methylisocitrate lyase activity"/>
    <property type="evidence" value="ECO:0007669"/>
    <property type="project" value="UniProtKB-EC"/>
</dbReference>
<dbReference type="PANTHER" id="PTHR42905:SF5">
    <property type="entry name" value="CARBOXYVINYL-CARBOXYPHOSPHONATE PHOSPHORYLMUTASE, CHLOROPLASTIC"/>
    <property type="match status" value="1"/>
</dbReference>
<dbReference type="Proteomes" id="UP000053528">
    <property type="component" value="Unassembled WGS sequence"/>
</dbReference>
<dbReference type="FunFam" id="3.20.20.60:FF:000009">
    <property type="entry name" value="2-methylisocitrate lyase"/>
    <property type="match status" value="1"/>
</dbReference>
<keyword evidence="5 8" id="KW-0456">Lyase</keyword>
<comment type="catalytic activity">
    <reaction evidence="6">
        <text>3-hydroxybutane-1,2,3-tricarboxylate = pyruvate + succinate</text>
        <dbReference type="Rhea" id="RHEA:57504"/>
        <dbReference type="ChEBI" id="CHEBI:15361"/>
        <dbReference type="ChEBI" id="CHEBI:30031"/>
        <dbReference type="ChEBI" id="CHEBI:141790"/>
    </reaction>
</comment>
<comment type="caution">
    <text evidence="9">The sequence shown here is derived from an EMBL/GenBank/DDBJ whole genome shotgun (WGS) entry which is preliminary data.</text>
</comment>
<evidence type="ECO:0000256" key="2">
    <source>
        <dbReference type="ARBA" id="ARBA00009282"/>
    </source>
</evidence>
<dbReference type="PANTHER" id="PTHR42905">
    <property type="entry name" value="PHOSPHOENOLPYRUVATE CARBOXYLASE"/>
    <property type="match status" value="1"/>
</dbReference>
<comment type="catalytic activity">
    <reaction evidence="8">
        <text>(2S,3R)-3-hydroxybutane-1,2,3-tricarboxylate = pyruvate + succinate</text>
        <dbReference type="Rhea" id="RHEA:16809"/>
        <dbReference type="ChEBI" id="CHEBI:15361"/>
        <dbReference type="ChEBI" id="CHEBI:30031"/>
        <dbReference type="ChEBI" id="CHEBI:57429"/>
        <dbReference type="EC" id="4.1.3.30"/>
    </reaction>
</comment>
<dbReference type="GO" id="GO:0019629">
    <property type="term" value="P:propionate catabolic process, 2-methylcitrate cycle"/>
    <property type="evidence" value="ECO:0007669"/>
    <property type="project" value="InterPro"/>
</dbReference>
<dbReference type="NCBIfam" id="TIGR02317">
    <property type="entry name" value="prpB"/>
    <property type="match status" value="1"/>
</dbReference>
<keyword evidence="4" id="KW-0460">Magnesium</keyword>
<comment type="pathway">
    <text evidence="8">Organic acid metabolism; propanoate degradation.</text>
</comment>
<sequence length="303" mass="32945">MLYSNVTAEEKRVAFREALAADEVAQFPGAFTPLSTKLIQEQGFEGVYISGGVLANELGLPDIGLTTLTEVATRAGQIARTTDLPCLVDADTGFGEPMNVARTIQELENAGLAGCHIEDQFNPKRCGHLDGKNVVDEETAVKRIRAAVEARRDSNFVIMARTDIRGVDGFDAALERAQKLADAGADAIFPEAMANLAEFEAMASNLDVPVLANMTEFGKSQLFTKQQLQDAGVSMIIYPVTLQRQAMGAIERVLTAIRTQGTQESEVDNMLTRARLYELVDYNGYNQFDTGVFNFEVPGKPLA</sequence>
<evidence type="ECO:0000256" key="7">
    <source>
        <dbReference type="ARBA" id="ARBA00058526"/>
    </source>
</evidence>
<evidence type="ECO:0000256" key="4">
    <source>
        <dbReference type="ARBA" id="ARBA00022842"/>
    </source>
</evidence>
<comment type="function">
    <text evidence="8">Catalyzes the thermodynamically favored C-C bond cleavage of (2R,3S)-2-methylisocitrate to yield pyruvate and succinate.</text>
</comment>
<evidence type="ECO:0000313" key="9">
    <source>
        <dbReference type="EMBL" id="KGF20988.1"/>
    </source>
</evidence>
<comment type="similarity">
    <text evidence="2 8">Belongs to the isocitrate lyase/PEP mutase superfamily. Methylisocitrate lyase family.</text>
</comment>
<protein>
    <recommendedName>
        <fullName evidence="8">Methylisocitrate lyase</fullName>
        <ecNumber evidence="8">4.1.3.30</ecNumber>
    </recommendedName>
</protein>
<organism evidence="9 10">
    <name type="scientific">Pseudoglutamicibacter albus DNF00011</name>
    <dbReference type="NCBI Taxonomy" id="1401063"/>
    <lineage>
        <taxon>Bacteria</taxon>
        <taxon>Bacillati</taxon>
        <taxon>Actinomycetota</taxon>
        <taxon>Actinomycetes</taxon>
        <taxon>Micrococcales</taxon>
        <taxon>Micrococcaceae</taxon>
        <taxon>Pseudoglutamicibacter</taxon>
    </lineage>
</organism>
<dbReference type="PROSITE" id="PS00161">
    <property type="entry name" value="ISOCITRATE_LYASE"/>
    <property type="match status" value="1"/>
</dbReference>
<evidence type="ECO:0000313" key="10">
    <source>
        <dbReference type="Proteomes" id="UP000053528"/>
    </source>
</evidence>
<evidence type="ECO:0000256" key="1">
    <source>
        <dbReference type="ARBA" id="ARBA00001946"/>
    </source>
</evidence>
<dbReference type="InterPro" id="IPR039556">
    <property type="entry name" value="ICL/PEPM"/>
</dbReference>
<evidence type="ECO:0000256" key="6">
    <source>
        <dbReference type="ARBA" id="ARBA00051150"/>
    </source>
</evidence>
<dbReference type="SUPFAM" id="SSF51621">
    <property type="entry name" value="Phosphoenolpyruvate/pyruvate domain"/>
    <property type="match status" value="1"/>
</dbReference>
<dbReference type="UniPathway" id="UPA00946"/>
<dbReference type="EC" id="4.1.3.30" evidence="8"/>
<dbReference type="RefSeq" id="WP_035754879.1">
    <property type="nucleotide sequence ID" value="NZ_JRNH01000009.1"/>
</dbReference>
<dbReference type="InterPro" id="IPR040442">
    <property type="entry name" value="Pyrv_kinase-like_dom_sf"/>
</dbReference>
<keyword evidence="3" id="KW-0479">Metal-binding</keyword>
<dbReference type="Pfam" id="PF13714">
    <property type="entry name" value="PEP_mutase"/>
    <property type="match status" value="1"/>
</dbReference>
<dbReference type="EMBL" id="JRNH01000009">
    <property type="protein sequence ID" value="KGF20988.1"/>
    <property type="molecule type" value="Genomic_DNA"/>
</dbReference>
<comment type="cofactor">
    <cofactor evidence="1">
        <name>Mg(2+)</name>
        <dbReference type="ChEBI" id="CHEBI:18420"/>
    </cofactor>
</comment>
<dbReference type="AlphaFoldDB" id="A0A095YFE7"/>
<evidence type="ECO:0000256" key="3">
    <source>
        <dbReference type="ARBA" id="ARBA00022723"/>
    </source>
</evidence>
<reference evidence="9 10" key="1">
    <citation type="submission" date="2014-07" db="EMBL/GenBank/DDBJ databases">
        <authorList>
            <person name="McCorrison J."/>
            <person name="Sanka R."/>
            <person name="Torralba M."/>
            <person name="Gillis M."/>
            <person name="Haft D.H."/>
            <person name="Methe B."/>
            <person name="Sutton G."/>
            <person name="Nelson K.E."/>
        </authorList>
    </citation>
    <scope>NUCLEOTIDE SEQUENCE [LARGE SCALE GENOMIC DNA]</scope>
    <source>
        <strain evidence="9 10">DNF00011</strain>
    </source>
</reference>
<dbReference type="InterPro" id="IPR015813">
    <property type="entry name" value="Pyrv/PenolPyrv_kinase-like_dom"/>
</dbReference>
<accession>A0A095YFE7</accession>
<evidence type="ECO:0000256" key="8">
    <source>
        <dbReference type="RuleBase" id="RU361121"/>
    </source>
</evidence>
<dbReference type="CDD" id="cd00377">
    <property type="entry name" value="ICL_PEPM"/>
    <property type="match status" value="1"/>
</dbReference>
<gene>
    <name evidence="9" type="ORF">HMPREF2128_02940</name>
</gene>
<dbReference type="InterPro" id="IPR018523">
    <property type="entry name" value="Isocitrate_lyase_ph_CS"/>
</dbReference>
<proteinExistence type="inferred from homology"/>
<name>A0A095YFE7_9MICC</name>
<dbReference type="Gene3D" id="3.20.20.60">
    <property type="entry name" value="Phosphoenolpyruvate-binding domains"/>
    <property type="match status" value="1"/>
</dbReference>
<dbReference type="GO" id="GO:0046872">
    <property type="term" value="F:metal ion binding"/>
    <property type="evidence" value="ECO:0007669"/>
    <property type="project" value="UniProtKB-KW"/>
</dbReference>
<evidence type="ECO:0000256" key="5">
    <source>
        <dbReference type="ARBA" id="ARBA00023239"/>
    </source>
</evidence>
<comment type="function">
    <text evidence="7">Involved in the methylcitric acid cycle. Catalyzes the cleavage of 2-methylisocitrate to yield pyruvate and succinate.</text>
</comment>